<dbReference type="GO" id="GO:0016491">
    <property type="term" value="F:oxidoreductase activity"/>
    <property type="evidence" value="ECO:0007669"/>
    <property type="project" value="UniProtKB-KW"/>
</dbReference>
<evidence type="ECO:0000259" key="2">
    <source>
        <dbReference type="Pfam" id="PF00248"/>
    </source>
</evidence>
<dbReference type="InterPro" id="IPR050523">
    <property type="entry name" value="AKR_Detox_Biosynth"/>
</dbReference>
<dbReference type="EMBL" id="JAAQPH010000008">
    <property type="protein sequence ID" value="NIA69371.1"/>
    <property type="molecule type" value="Genomic_DNA"/>
</dbReference>
<dbReference type="InterPro" id="IPR036812">
    <property type="entry name" value="NAD(P)_OxRdtase_dom_sf"/>
</dbReference>
<dbReference type="RefSeq" id="WP_167224881.1">
    <property type="nucleotide sequence ID" value="NZ_JAAQPH010000008.1"/>
</dbReference>
<dbReference type="AlphaFoldDB" id="A0A967EXR7"/>
<sequence length="318" mass="35530">MSIAYRRLRGTSLDVSVLCYGPMRLATTPSDPLLPVHERAMRAALDGGINFVHSSYEYGVRWLMNRVLSDHPARNDLHHVIKVPVPDWDDGAFDGRKYEMRIDEALKELCCEQIALVQWMWRIRPHDETHRLPLLARCIDGLRETHERLAQAGKVGELATFPYFPQSAAAAMMSSADFKCLIGYYNLLEVELSPVADMLEADGRSFLAIRPLYEGVLTDRYADHASVPHDHRLKAAKYAAAFEKRAALMKAFPEIAEQGLTKFALRFPLLSPNCASVIVGINTEEQVEQLLGMCSDVPPDPSLAGRVRAEAASLVNLT</sequence>
<dbReference type="Gene3D" id="3.20.20.100">
    <property type="entry name" value="NADP-dependent oxidoreductase domain"/>
    <property type="match status" value="1"/>
</dbReference>
<organism evidence="3 4">
    <name type="scientific">Pelagibius litoralis</name>
    <dbReference type="NCBI Taxonomy" id="374515"/>
    <lineage>
        <taxon>Bacteria</taxon>
        <taxon>Pseudomonadati</taxon>
        <taxon>Pseudomonadota</taxon>
        <taxon>Alphaproteobacteria</taxon>
        <taxon>Rhodospirillales</taxon>
        <taxon>Rhodovibrionaceae</taxon>
        <taxon>Pelagibius</taxon>
    </lineage>
</organism>
<keyword evidence="1" id="KW-0560">Oxidoreductase</keyword>
<reference evidence="3" key="1">
    <citation type="submission" date="2020-03" db="EMBL/GenBank/DDBJ databases">
        <title>Genome of Pelagibius litoralis DSM 21314T.</title>
        <authorList>
            <person name="Wang G."/>
        </authorList>
    </citation>
    <scope>NUCLEOTIDE SEQUENCE</scope>
    <source>
        <strain evidence="3">DSM 21314</strain>
    </source>
</reference>
<accession>A0A967EXR7</accession>
<gene>
    <name evidence="3" type="ORF">HBA54_12290</name>
</gene>
<name>A0A967EXR7_9PROT</name>
<evidence type="ECO:0000313" key="3">
    <source>
        <dbReference type="EMBL" id="NIA69371.1"/>
    </source>
</evidence>
<keyword evidence="4" id="KW-1185">Reference proteome</keyword>
<comment type="caution">
    <text evidence="3">The sequence shown here is derived from an EMBL/GenBank/DDBJ whole genome shotgun (WGS) entry which is preliminary data.</text>
</comment>
<dbReference type="Proteomes" id="UP000761264">
    <property type="component" value="Unassembled WGS sequence"/>
</dbReference>
<feature type="domain" description="NADP-dependent oxidoreductase" evidence="2">
    <location>
        <begin position="18"/>
        <end position="295"/>
    </location>
</feature>
<dbReference type="PANTHER" id="PTHR43364:SF4">
    <property type="entry name" value="NAD(P)-LINKED OXIDOREDUCTASE SUPERFAMILY PROTEIN"/>
    <property type="match status" value="1"/>
</dbReference>
<dbReference type="Pfam" id="PF00248">
    <property type="entry name" value="Aldo_ket_red"/>
    <property type="match status" value="1"/>
</dbReference>
<proteinExistence type="predicted"/>
<evidence type="ECO:0000256" key="1">
    <source>
        <dbReference type="ARBA" id="ARBA00023002"/>
    </source>
</evidence>
<protein>
    <submittedName>
        <fullName evidence="3">Aldo/keto reductase</fullName>
    </submittedName>
</protein>
<dbReference type="GO" id="GO:0005829">
    <property type="term" value="C:cytosol"/>
    <property type="evidence" value="ECO:0007669"/>
    <property type="project" value="TreeGrafter"/>
</dbReference>
<dbReference type="SUPFAM" id="SSF51430">
    <property type="entry name" value="NAD(P)-linked oxidoreductase"/>
    <property type="match status" value="1"/>
</dbReference>
<evidence type="ECO:0000313" key="4">
    <source>
        <dbReference type="Proteomes" id="UP000761264"/>
    </source>
</evidence>
<dbReference type="PANTHER" id="PTHR43364">
    <property type="entry name" value="NADH-SPECIFIC METHYLGLYOXAL REDUCTASE-RELATED"/>
    <property type="match status" value="1"/>
</dbReference>
<dbReference type="InterPro" id="IPR023210">
    <property type="entry name" value="NADP_OxRdtase_dom"/>
</dbReference>